<organism evidence="4 5">
    <name type="scientific">Candidatus Shapirobacteria bacterium GW2011_GWE1_38_92</name>
    <dbReference type="NCBI Taxonomy" id="1618489"/>
    <lineage>
        <taxon>Bacteria</taxon>
        <taxon>Candidatus Shapironibacteriota</taxon>
    </lineage>
</organism>
<evidence type="ECO:0000313" key="4">
    <source>
        <dbReference type="EMBL" id="KKQ92883.1"/>
    </source>
</evidence>
<dbReference type="InterPro" id="IPR028098">
    <property type="entry name" value="Glyco_trans_4-like_N"/>
</dbReference>
<dbReference type="InterPro" id="IPR001296">
    <property type="entry name" value="Glyco_trans_1"/>
</dbReference>
<dbReference type="Pfam" id="PF00534">
    <property type="entry name" value="Glycos_transf_1"/>
    <property type="match status" value="1"/>
</dbReference>
<dbReference type="PANTHER" id="PTHR12526">
    <property type="entry name" value="GLYCOSYLTRANSFERASE"/>
    <property type="match status" value="1"/>
</dbReference>
<dbReference type="Gene3D" id="3.40.50.2000">
    <property type="entry name" value="Glycogen Phosphorylase B"/>
    <property type="match status" value="2"/>
</dbReference>
<reference evidence="4 5" key="1">
    <citation type="journal article" date="2015" name="Nature">
        <title>rRNA introns, odd ribosomes, and small enigmatic genomes across a large radiation of phyla.</title>
        <authorList>
            <person name="Brown C.T."/>
            <person name="Hug L.A."/>
            <person name="Thomas B.C."/>
            <person name="Sharon I."/>
            <person name="Castelle C.J."/>
            <person name="Singh A."/>
            <person name="Wilkins M.J."/>
            <person name="Williams K.H."/>
            <person name="Banfield J.F."/>
        </authorList>
    </citation>
    <scope>NUCLEOTIDE SEQUENCE [LARGE SCALE GENOMIC DNA]</scope>
</reference>
<evidence type="ECO:0000313" key="5">
    <source>
        <dbReference type="Proteomes" id="UP000033841"/>
    </source>
</evidence>
<evidence type="ECO:0000259" key="3">
    <source>
        <dbReference type="Pfam" id="PF13439"/>
    </source>
</evidence>
<sequence>MKIIYISNSRIPTEKANGFQIMKMCEAFSNAGAKVELWIPKRFNRIKEDPFSYYNVGKIFDIKKISVIDTIPLEKFFGSIAGLAESISFSIFVLFHILKREQKNLIYSRDQFICWFLSFFNEKFVYEIHSFPKNFRLYKRLWRKTHCVVAITQGLKSLLIEHGIDSGKILVASDGVDLEFFNSVNQPKEDIRIELNLPAGDFLVGYVGKFKTLGMEKGIKTMISAIPLLGKEIKIVFVGAEESEIKEYKNMANRLNALSQCLIINNQPYLKAVKYMKAMDALVIPFPNAPHYAFYASPLKLFEYMAAGRPIIASDLPALREILNDKNALFFKPEDVDDLARAVKMLKLSQTLCYHLSGQAFSDVKNYTWGARAKKILNFLP</sequence>
<dbReference type="GO" id="GO:0016757">
    <property type="term" value="F:glycosyltransferase activity"/>
    <property type="evidence" value="ECO:0007669"/>
    <property type="project" value="InterPro"/>
</dbReference>
<feature type="domain" description="Glycosyl transferase family 1" evidence="2">
    <location>
        <begin position="188"/>
        <end position="353"/>
    </location>
</feature>
<keyword evidence="1" id="KW-1133">Transmembrane helix</keyword>
<dbReference type="Proteomes" id="UP000033841">
    <property type="component" value="Unassembled WGS sequence"/>
</dbReference>
<dbReference type="Pfam" id="PF13439">
    <property type="entry name" value="Glyco_transf_4"/>
    <property type="match status" value="1"/>
</dbReference>
<feature type="transmembrane region" description="Helical" evidence="1">
    <location>
        <begin position="76"/>
        <end position="98"/>
    </location>
</feature>
<proteinExistence type="predicted"/>
<keyword evidence="4" id="KW-0808">Transferase</keyword>
<keyword evidence="1" id="KW-0812">Transmembrane</keyword>
<dbReference type="EMBL" id="LBVR01000001">
    <property type="protein sequence ID" value="KKQ92883.1"/>
    <property type="molecule type" value="Genomic_DNA"/>
</dbReference>
<dbReference type="SUPFAM" id="SSF53756">
    <property type="entry name" value="UDP-Glycosyltransferase/glycogen phosphorylase"/>
    <property type="match status" value="1"/>
</dbReference>
<dbReference type="AlphaFoldDB" id="A0A0G0LLW1"/>
<protein>
    <submittedName>
        <fullName evidence="4">Glycosyl transferase group 1</fullName>
    </submittedName>
</protein>
<gene>
    <name evidence="4" type="ORF">UT14_C0001G0026</name>
</gene>
<feature type="domain" description="Glycosyltransferase subfamily 4-like N-terminal" evidence="3">
    <location>
        <begin position="22"/>
        <end position="179"/>
    </location>
</feature>
<evidence type="ECO:0000259" key="2">
    <source>
        <dbReference type="Pfam" id="PF00534"/>
    </source>
</evidence>
<name>A0A0G0LLW1_9BACT</name>
<comment type="caution">
    <text evidence="4">The sequence shown here is derived from an EMBL/GenBank/DDBJ whole genome shotgun (WGS) entry which is preliminary data.</text>
</comment>
<evidence type="ECO:0000256" key="1">
    <source>
        <dbReference type="SAM" id="Phobius"/>
    </source>
</evidence>
<dbReference type="CDD" id="cd03794">
    <property type="entry name" value="GT4_WbuB-like"/>
    <property type="match status" value="1"/>
</dbReference>
<accession>A0A0G0LLW1</accession>
<keyword evidence="1" id="KW-0472">Membrane</keyword>